<organism evidence="1">
    <name type="scientific">Moumouvirus sp. 'Monve'</name>
    <dbReference type="NCBI Taxonomy" id="1128131"/>
    <lineage>
        <taxon>Viruses</taxon>
        <taxon>Varidnaviria</taxon>
        <taxon>Bamfordvirae</taxon>
        <taxon>Nucleocytoviricota</taxon>
        <taxon>Megaviricetes</taxon>
        <taxon>Imitervirales</taxon>
        <taxon>Mimiviridae</taxon>
        <taxon>Megamimivirinae</taxon>
        <taxon>Moumouvirus</taxon>
    </lineage>
</organism>
<reference evidence="1" key="1">
    <citation type="submission" date="2011-10" db="EMBL/GenBank/DDBJ databases">
        <title>Provirophages and transpovirons: unique mobilome of giant viruses.</title>
        <authorList>
            <person name="Desnues C."/>
            <person name="LaScola B."/>
            <person name="Yutin N."/>
            <person name="Fournous G."/>
            <person name="Koonin E."/>
            <person name="Raoult D."/>
        </authorList>
    </citation>
    <scope>NUCLEOTIDE SEQUENCE</scope>
    <source>
        <strain evidence="1">Mv13-mv</strain>
    </source>
</reference>
<gene>
    <name evidence="1" type="ORF">mv_R604</name>
</gene>
<proteinExistence type="predicted"/>
<evidence type="ECO:0000313" key="1">
    <source>
        <dbReference type="EMBL" id="AEX62809.1"/>
    </source>
</evidence>
<dbReference type="EMBL" id="JN885998">
    <property type="protein sequence ID" value="AEX62809.1"/>
    <property type="molecule type" value="Genomic_DNA"/>
</dbReference>
<accession>H2EEI6</accession>
<sequence length="68" mass="7705">MFSRRIPATSKNLSFNNGFPSVVSNTLCTSYPHIPKSLQNNESFQNNDNKLESELSTTLTELYVNINH</sequence>
<name>H2EEI6_9VIRU</name>
<protein>
    <submittedName>
        <fullName evidence="1">Uncharacterized protein</fullName>
    </submittedName>
</protein>